<dbReference type="InterPro" id="IPR003954">
    <property type="entry name" value="RRM_euk-type"/>
</dbReference>
<proteinExistence type="predicted"/>
<keyword evidence="3" id="KW-1185">Reference proteome</keyword>
<dbReference type="Gene3D" id="3.30.70.330">
    <property type="match status" value="1"/>
</dbReference>
<name>A0ABR4B7U5_9LECA</name>
<feature type="domain" description="RNA recognition motif" evidence="1">
    <location>
        <begin position="100"/>
        <end position="174"/>
    </location>
</feature>
<comment type="caution">
    <text evidence="2">The sequence shown here is derived from an EMBL/GenBank/DDBJ whole genome shotgun (WGS) entry which is preliminary data.</text>
</comment>
<reference evidence="2 3" key="1">
    <citation type="submission" date="2024-09" db="EMBL/GenBank/DDBJ databases">
        <title>Rethinking Asexuality: The Enigmatic Case of Functional Sexual Genes in Lepraria (Stereocaulaceae).</title>
        <authorList>
            <person name="Doellman M."/>
            <person name="Sun Y."/>
            <person name="Barcenas-Pena A."/>
            <person name="Lumbsch H.T."/>
            <person name="Grewe F."/>
        </authorList>
    </citation>
    <scope>NUCLEOTIDE SEQUENCE [LARGE SCALE GENOMIC DNA]</scope>
    <source>
        <strain evidence="2 3">Grewe 0041</strain>
    </source>
</reference>
<sequence length="176" mass="19420">MFHFHRHPRPHPAPLSPGDLFMPALISTSRNSSISSISTAYFPTTTSNYISTPNLYAFSSVSSSISSSAVALRLSQACTSPHSLTESEPGRPLPGPETYKVRIQGIKAGVSEVQFHKDVLEKKFGTYTRHAGIKMINKNGRLNVYVGYYSKEGAKKVAQELNNLKFMGKMLQVQLE</sequence>
<evidence type="ECO:0000259" key="1">
    <source>
        <dbReference type="SMART" id="SM00361"/>
    </source>
</evidence>
<dbReference type="InterPro" id="IPR035979">
    <property type="entry name" value="RBD_domain_sf"/>
</dbReference>
<gene>
    <name evidence="2" type="ORF">ABVK25_005865</name>
</gene>
<dbReference type="EMBL" id="JBHFEH010000018">
    <property type="protein sequence ID" value="KAL2053936.1"/>
    <property type="molecule type" value="Genomic_DNA"/>
</dbReference>
<dbReference type="Proteomes" id="UP001590951">
    <property type="component" value="Unassembled WGS sequence"/>
</dbReference>
<organism evidence="2 3">
    <name type="scientific">Lepraria finkii</name>
    <dbReference type="NCBI Taxonomy" id="1340010"/>
    <lineage>
        <taxon>Eukaryota</taxon>
        <taxon>Fungi</taxon>
        <taxon>Dikarya</taxon>
        <taxon>Ascomycota</taxon>
        <taxon>Pezizomycotina</taxon>
        <taxon>Lecanoromycetes</taxon>
        <taxon>OSLEUM clade</taxon>
        <taxon>Lecanoromycetidae</taxon>
        <taxon>Lecanorales</taxon>
        <taxon>Lecanorineae</taxon>
        <taxon>Stereocaulaceae</taxon>
        <taxon>Lepraria</taxon>
    </lineage>
</organism>
<evidence type="ECO:0000313" key="2">
    <source>
        <dbReference type="EMBL" id="KAL2053936.1"/>
    </source>
</evidence>
<dbReference type="InterPro" id="IPR012677">
    <property type="entry name" value="Nucleotide-bd_a/b_plait_sf"/>
</dbReference>
<protein>
    <recommendedName>
        <fullName evidence="1">RNA recognition motif domain-containing protein</fullName>
    </recommendedName>
</protein>
<accession>A0ABR4B7U5</accession>
<dbReference type="SUPFAM" id="SSF54928">
    <property type="entry name" value="RNA-binding domain, RBD"/>
    <property type="match status" value="1"/>
</dbReference>
<evidence type="ECO:0000313" key="3">
    <source>
        <dbReference type="Proteomes" id="UP001590951"/>
    </source>
</evidence>
<dbReference type="SMART" id="SM00361">
    <property type="entry name" value="RRM_1"/>
    <property type="match status" value="1"/>
</dbReference>